<gene>
    <name evidence="1" type="ORF">E2C01_071800</name>
</gene>
<dbReference type="AlphaFoldDB" id="A0A5B7I8Y9"/>
<organism evidence="1 2">
    <name type="scientific">Portunus trituberculatus</name>
    <name type="common">Swimming crab</name>
    <name type="synonym">Neptunus trituberculatus</name>
    <dbReference type="NCBI Taxonomy" id="210409"/>
    <lineage>
        <taxon>Eukaryota</taxon>
        <taxon>Metazoa</taxon>
        <taxon>Ecdysozoa</taxon>
        <taxon>Arthropoda</taxon>
        <taxon>Crustacea</taxon>
        <taxon>Multicrustacea</taxon>
        <taxon>Malacostraca</taxon>
        <taxon>Eumalacostraca</taxon>
        <taxon>Eucarida</taxon>
        <taxon>Decapoda</taxon>
        <taxon>Pleocyemata</taxon>
        <taxon>Brachyura</taxon>
        <taxon>Eubrachyura</taxon>
        <taxon>Portunoidea</taxon>
        <taxon>Portunidae</taxon>
        <taxon>Portuninae</taxon>
        <taxon>Portunus</taxon>
    </lineage>
</organism>
<reference evidence="1 2" key="1">
    <citation type="submission" date="2019-05" db="EMBL/GenBank/DDBJ databases">
        <title>Another draft genome of Portunus trituberculatus and its Hox gene families provides insights of decapod evolution.</title>
        <authorList>
            <person name="Jeong J.-H."/>
            <person name="Song I."/>
            <person name="Kim S."/>
            <person name="Choi T."/>
            <person name="Kim D."/>
            <person name="Ryu S."/>
            <person name="Kim W."/>
        </authorList>
    </citation>
    <scope>NUCLEOTIDE SEQUENCE [LARGE SCALE GENOMIC DNA]</scope>
    <source>
        <tissue evidence="1">Muscle</tissue>
    </source>
</reference>
<name>A0A5B7I8Y9_PORTR</name>
<evidence type="ECO:0000313" key="1">
    <source>
        <dbReference type="EMBL" id="MPC77348.1"/>
    </source>
</evidence>
<accession>A0A5B7I8Y9</accession>
<keyword evidence="2" id="KW-1185">Reference proteome</keyword>
<dbReference type="Proteomes" id="UP000324222">
    <property type="component" value="Unassembled WGS sequence"/>
</dbReference>
<dbReference type="EMBL" id="VSRR010045656">
    <property type="protein sequence ID" value="MPC77348.1"/>
    <property type="molecule type" value="Genomic_DNA"/>
</dbReference>
<proteinExistence type="predicted"/>
<sequence>MRSKDSFSVPRGSKLALVGFRNPICVAPKLQQLGERRVPRTGLCFQCSQCWRMWERSVTSKQGRGLTWQKECGLLTCSPCNEISSICSCAAPNLFSSLFRNSTRHINRVTRLQNMANID</sequence>
<evidence type="ECO:0000313" key="2">
    <source>
        <dbReference type="Proteomes" id="UP000324222"/>
    </source>
</evidence>
<protein>
    <submittedName>
        <fullName evidence="1">Uncharacterized protein</fullName>
    </submittedName>
</protein>
<comment type="caution">
    <text evidence="1">The sequence shown here is derived from an EMBL/GenBank/DDBJ whole genome shotgun (WGS) entry which is preliminary data.</text>
</comment>